<proteinExistence type="predicted"/>
<gene>
    <name evidence="1" type="ORF">ESZ50_04835</name>
</gene>
<keyword evidence="2" id="KW-1185">Reference proteome</keyword>
<name>A0A6C2C7D3_9LACO</name>
<evidence type="ECO:0000313" key="1">
    <source>
        <dbReference type="EMBL" id="TYC49961.1"/>
    </source>
</evidence>
<accession>A0A6C2C7D3</accession>
<dbReference type="OrthoDB" id="2333000at2"/>
<protein>
    <submittedName>
        <fullName evidence="1">Uncharacterized protein</fullName>
    </submittedName>
</protein>
<dbReference type="EMBL" id="SDGZ01000013">
    <property type="protein sequence ID" value="TYC49961.1"/>
    <property type="molecule type" value="Genomic_DNA"/>
</dbReference>
<dbReference type="Proteomes" id="UP000371977">
    <property type="component" value="Unassembled WGS sequence"/>
</dbReference>
<comment type="caution">
    <text evidence="1">The sequence shown here is derived from an EMBL/GenBank/DDBJ whole genome shotgun (WGS) entry which is preliminary data.</text>
</comment>
<sequence>MTKQNVASRLLDDVSTAFKFNAADSEISQKLILYEQTGEAIKYFDAHQDELSDYAYWFFLSTLWVSYTGFSDLNVWKRLFSSRRPNKSISIMKPSELKALALMPKKLAAFRVHRKNETDWIAYTLSLETAKRFAAERGVTHIDVYEIKKRDITGLFLRRGENEVILVDKKLARHINTLQVKQGED</sequence>
<dbReference type="AlphaFoldDB" id="A0A6C2C7D3"/>
<evidence type="ECO:0000313" key="2">
    <source>
        <dbReference type="Proteomes" id="UP000371977"/>
    </source>
</evidence>
<reference evidence="1 2" key="1">
    <citation type="submission" date="2019-01" db="EMBL/GenBank/DDBJ databases">
        <title>Weissella sp. nov., a novel lactic acid bacterium isolated from animal feces.</title>
        <authorList>
            <person name="Wang L.-T."/>
        </authorList>
    </citation>
    <scope>NUCLEOTIDE SEQUENCE [LARGE SCALE GENOMIC DNA]</scope>
    <source>
        <strain evidence="1 2">8H-2</strain>
    </source>
</reference>
<organism evidence="1 2">
    <name type="scientific">Weissella muntiaci</name>
    <dbReference type="NCBI Taxonomy" id="2508881"/>
    <lineage>
        <taxon>Bacteria</taxon>
        <taxon>Bacillati</taxon>
        <taxon>Bacillota</taxon>
        <taxon>Bacilli</taxon>
        <taxon>Lactobacillales</taxon>
        <taxon>Lactobacillaceae</taxon>
        <taxon>Weissella</taxon>
    </lineage>
</organism>